<dbReference type="Gene3D" id="3.40.50.1820">
    <property type="entry name" value="alpha/beta hydrolase"/>
    <property type="match status" value="1"/>
</dbReference>
<keyword evidence="8" id="KW-0472">Membrane</keyword>
<comment type="caution">
    <text evidence="10">The sequence shown here is derived from an EMBL/GenBank/DDBJ whole genome shotgun (WGS) entry which is preliminary data.</text>
</comment>
<feature type="transmembrane region" description="Helical" evidence="8">
    <location>
        <begin position="226"/>
        <end position="245"/>
    </location>
</feature>
<evidence type="ECO:0000256" key="1">
    <source>
        <dbReference type="ARBA" id="ARBA00010701"/>
    </source>
</evidence>
<evidence type="ECO:0000256" key="7">
    <source>
        <dbReference type="PIRSR" id="PIRSR000862-1"/>
    </source>
</evidence>
<evidence type="ECO:0000259" key="9">
    <source>
        <dbReference type="Pfam" id="PF04083"/>
    </source>
</evidence>
<dbReference type="InterPro" id="IPR025483">
    <property type="entry name" value="Lipase_euk"/>
</dbReference>
<evidence type="ECO:0000256" key="6">
    <source>
        <dbReference type="ARBA" id="ARBA00023180"/>
    </source>
</evidence>
<name>A0A226DQR0_FOLCA</name>
<feature type="active site" description="Nucleophile" evidence="7">
    <location>
        <position position="206"/>
    </location>
</feature>
<keyword evidence="11" id="KW-1185">Reference proteome</keyword>
<feature type="transmembrane region" description="Helical" evidence="8">
    <location>
        <begin position="202"/>
        <end position="220"/>
    </location>
</feature>
<keyword evidence="4" id="KW-0442">Lipid degradation</keyword>
<proteinExistence type="inferred from homology"/>
<dbReference type="GO" id="GO:0016042">
    <property type="term" value="P:lipid catabolic process"/>
    <property type="evidence" value="ECO:0007669"/>
    <property type="project" value="UniProtKB-KW"/>
</dbReference>
<gene>
    <name evidence="10" type="ORF">Fcan01_17434</name>
</gene>
<organism evidence="10 11">
    <name type="scientific">Folsomia candida</name>
    <name type="common">Springtail</name>
    <dbReference type="NCBI Taxonomy" id="158441"/>
    <lineage>
        <taxon>Eukaryota</taxon>
        <taxon>Metazoa</taxon>
        <taxon>Ecdysozoa</taxon>
        <taxon>Arthropoda</taxon>
        <taxon>Hexapoda</taxon>
        <taxon>Collembola</taxon>
        <taxon>Entomobryomorpha</taxon>
        <taxon>Isotomoidea</taxon>
        <taxon>Isotomidae</taxon>
        <taxon>Proisotominae</taxon>
        <taxon>Folsomia</taxon>
    </lineage>
</organism>
<keyword evidence="8" id="KW-0812">Transmembrane</keyword>
<feature type="active site" description="Charge relay system" evidence="7">
    <location>
        <position position="396"/>
    </location>
</feature>
<keyword evidence="2" id="KW-0732">Signal</keyword>
<dbReference type="OMA" id="NEYFHEN"/>
<comment type="similarity">
    <text evidence="1">Belongs to the AB hydrolase superfamily. Lipase family.</text>
</comment>
<feature type="active site" description="Charge relay system" evidence="7">
    <location>
        <position position="427"/>
    </location>
</feature>
<evidence type="ECO:0000256" key="8">
    <source>
        <dbReference type="SAM" id="Phobius"/>
    </source>
</evidence>
<feature type="domain" description="Partial AB-hydrolase lipase" evidence="9">
    <location>
        <begin position="66"/>
        <end position="130"/>
    </location>
</feature>
<protein>
    <submittedName>
        <fullName evidence="10">Lipase member K</fullName>
    </submittedName>
</protein>
<feature type="transmembrane region" description="Helical" evidence="8">
    <location>
        <begin position="12"/>
        <end position="31"/>
    </location>
</feature>
<reference evidence="10 11" key="1">
    <citation type="submission" date="2015-12" db="EMBL/GenBank/DDBJ databases">
        <title>The genome of Folsomia candida.</title>
        <authorList>
            <person name="Faddeeva A."/>
            <person name="Derks M.F."/>
            <person name="Anvar Y."/>
            <person name="Smit S."/>
            <person name="Van Straalen N."/>
            <person name="Roelofs D."/>
        </authorList>
    </citation>
    <scope>NUCLEOTIDE SEQUENCE [LARGE SCALE GENOMIC DNA]</scope>
    <source>
        <strain evidence="10 11">VU population</strain>
        <tissue evidence="10">Whole body</tissue>
    </source>
</reference>
<evidence type="ECO:0000313" key="11">
    <source>
        <dbReference type="Proteomes" id="UP000198287"/>
    </source>
</evidence>
<evidence type="ECO:0000313" key="10">
    <source>
        <dbReference type="EMBL" id="OXA47852.1"/>
    </source>
</evidence>
<dbReference type="OrthoDB" id="9974421at2759"/>
<keyword evidence="5" id="KW-0443">Lipid metabolism</keyword>
<sequence>MGHFTTSDSALIMLSVVVTFLCIKAVGSQLYSDFQSSKDPVTDIFSLAQVLKKSNENPAAQLTTPMLVQKYGYPVESHKVVTSDGYVLTMHRIPHGKNEYFHENEIHHQHRPVVILQHGLFASSFEWMMNKPDKLLALKLADSGWDVWLGNARGNAYSREHLTLSPSQKEFWEFSFHEMGDKDIPAVIDYILNTTGHKKLKYVGFSMGTTMFWTMMSLHPEYNEKVSLMVALAPVVYINNMMVFYKVHFIIRNAGGYVKSIGKMQVLVQLSPNISRKRYYEGNRDGTVVEVPLFGTKFCSNTWIAETVCANINFLFAGWDLPQTQINQLPLFYNHTPSPTSTKTVAHIVQFIHTGIYCQYDYGHRENMMRYGSSVPPRYNVKNTTVPVALLWGPNDAVVNPIDVKRLASQLPNLVFNSPVQYPLWNHFDYHLGKDADQLVNPVVINLLSSWAKK</sequence>
<dbReference type="PANTHER" id="PTHR11005">
    <property type="entry name" value="LYSOSOMAL ACID LIPASE-RELATED"/>
    <property type="match status" value="1"/>
</dbReference>
<dbReference type="FunFam" id="3.40.50.1820:FF:000057">
    <property type="entry name" value="Lipase"/>
    <property type="match status" value="1"/>
</dbReference>
<evidence type="ECO:0000256" key="4">
    <source>
        <dbReference type="ARBA" id="ARBA00022963"/>
    </source>
</evidence>
<dbReference type="Pfam" id="PF04083">
    <property type="entry name" value="Abhydro_lipase"/>
    <property type="match status" value="1"/>
</dbReference>
<dbReference type="GO" id="GO:0016788">
    <property type="term" value="F:hydrolase activity, acting on ester bonds"/>
    <property type="evidence" value="ECO:0007669"/>
    <property type="project" value="InterPro"/>
</dbReference>
<dbReference type="SUPFAM" id="SSF53474">
    <property type="entry name" value="alpha/beta-Hydrolases"/>
    <property type="match status" value="1"/>
</dbReference>
<evidence type="ECO:0000256" key="5">
    <source>
        <dbReference type="ARBA" id="ARBA00023098"/>
    </source>
</evidence>
<keyword evidence="6" id="KW-0325">Glycoprotein</keyword>
<dbReference type="AlphaFoldDB" id="A0A226DQR0"/>
<accession>A0A226DQR0</accession>
<keyword evidence="3" id="KW-0378">Hydrolase</keyword>
<dbReference type="EMBL" id="LNIX01000012">
    <property type="protein sequence ID" value="OXA47852.1"/>
    <property type="molecule type" value="Genomic_DNA"/>
</dbReference>
<dbReference type="InterPro" id="IPR006693">
    <property type="entry name" value="AB_hydrolase_lipase"/>
</dbReference>
<evidence type="ECO:0000256" key="3">
    <source>
        <dbReference type="ARBA" id="ARBA00022801"/>
    </source>
</evidence>
<dbReference type="STRING" id="158441.A0A226DQR0"/>
<dbReference type="PIRSF" id="PIRSF000862">
    <property type="entry name" value="Steryl_ester_lip"/>
    <property type="match status" value="1"/>
</dbReference>
<dbReference type="InterPro" id="IPR029058">
    <property type="entry name" value="AB_hydrolase_fold"/>
</dbReference>
<keyword evidence="8" id="KW-1133">Transmembrane helix</keyword>
<dbReference type="Proteomes" id="UP000198287">
    <property type="component" value="Unassembled WGS sequence"/>
</dbReference>
<evidence type="ECO:0000256" key="2">
    <source>
        <dbReference type="ARBA" id="ARBA00022729"/>
    </source>
</evidence>